<protein>
    <submittedName>
        <fullName evidence="10">PTS system, mannose-specific IIC component</fullName>
    </submittedName>
</protein>
<evidence type="ECO:0000313" key="10">
    <source>
        <dbReference type="EMBL" id="SKC84510.1"/>
    </source>
</evidence>
<evidence type="ECO:0000256" key="2">
    <source>
        <dbReference type="ARBA" id="ARBA00022448"/>
    </source>
</evidence>
<dbReference type="InterPro" id="IPR004700">
    <property type="entry name" value="PTS_IIC_man"/>
</dbReference>
<keyword evidence="5" id="KW-0598">Phosphotransferase system</keyword>
<dbReference type="Proteomes" id="UP000190285">
    <property type="component" value="Unassembled WGS sequence"/>
</dbReference>
<evidence type="ECO:0000256" key="1">
    <source>
        <dbReference type="ARBA" id="ARBA00004651"/>
    </source>
</evidence>
<keyword evidence="3" id="KW-1003">Cell membrane</keyword>
<evidence type="ECO:0000256" key="5">
    <source>
        <dbReference type="ARBA" id="ARBA00022683"/>
    </source>
</evidence>
<evidence type="ECO:0000256" key="3">
    <source>
        <dbReference type="ARBA" id="ARBA00022475"/>
    </source>
</evidence>
<gene>
    <name evidence="10" type="ORF">SAMN02194393_04141</name>
</gene>
<feature type="transmembrane region" description="Helical" evidence="9">
    <location>
        <begin position="205"/>
        <end position="235"/>
    </location>
</feature>
<keyword evidence="8 9" id="KW-0472">Membrane</keyword>
<evidence type="ECO:0000256" key="6">
    <source>
        <dbReference type="ARBA" id="ARBA00022692"/>
    </source>
</evidence>
<feature type="transmembrane region" description="Helical" evidence="9">
    <location>
        <begin position="138"/>
        <end position="160"/>
    </location>
</feature>
<reference evidence="10 11" key="1">
    <citation type="submission" date="2017-02" db="EMBL/GenBank/DDBJ databases">
        <authorList>
            <person name="Peterson S.W."/>
        </authorList>
    </citation>
    <scope>NUCLEOTIDE SEQUENCE [LARGE SCALE GENOMIC DNA]</scope>
    <source>
        <strain evidence="10 11">M1</strain>
    </source>
</reference>
<dbReference type="InterPro" id="IPR050303">
    <property type="entry name" value="GatZ_KbaZ_carbometab"/>
</dbReference>
<evidence type="ECO:0000256" key="9">
    <source>
        <dbReference type="SAM" id="Phobius"/>
    </source>
</evidence>
<keyword evidence="2" id="KW-0813">Transport</keyword>
<dbReference type="PANTHER" id="PTHR32502:SF8">
    <property type="entry name" value="N-ACETYLGALACTOSAMINE PERMEASE IIC COMPONENT 1"/>
    <property type="match status" value="1"/>
</dbReference>
<comment type="subcellular location">
    <subcellularLocation>
        <location evidence="1">Cell membrane</location>
        <topology evidence="1">Multi-pass membrane protein</topology>
    </subcellularLocation>
</comment>
<keyword evidence="11" id="KW-1185">Reference proteome</keyword>
<dbReference type="STRING" id="36842.SAMN02194393_04141"/>
<dbReference type="PROSITE" id="PS51106">
    <property type="entry name" value="PTS_EIIC_TYPE_4"/>
    <property type="match status" value="1"/>
</dbReference>
<dbReference type="Pfam" id="PF03609">
    <property type="entry name" value="EII-Sor"/>
    <property type="match status" value="1"/>
</dbReference>
<dbReference type="RefSeq" id="WP_079494266.1">
    <property type="nucleotide sequence ID" value="NZ_FUZT01000011.1"/>
</dbReference>
<keyword evidence="6 9" id="KW-0812">Transmembrane</keyword>
<dbReference type="AlphaFoldDB" id="A0A1T5M8D9"/>
<keyword evidence="7 9" id="KW-1133">Transmembrane helix</keyword>
<organism evidence="10 11">
    <name type="scientific">Maledivibacter halophilus</name>
    <dbReference type="NCBI Taxonomy" id="36842"/>
    <lineage>
        <taxon>Bacteria</taxon>
        <taxon>Bacillati</taxon>
        <taxon>Bacillota</taxon>
        <taxon>Clostridia</taxon>
        <taxon>Peptostreptococcales</taxon>
        <taxon>Caminicellaceae</taxon>
        <taxon>Maledivibacter</taxon>
    </lineage>
</organism>
<dbReference type="OrthoDB" id="9815089at2"/>
<evidence type="ECO:0000313" key="11">
    <source>
        <dbReference type="Proteomes" id="UP000190285"/>
    </source>
</evidence>
<feature type="transmembrane region" description="Helical" evidence="9">
    <location>
        <begin position="45"/>
        <end position="63"/>
    </location>
</feature>
<dbReference type="PANTHER" id="PTHR32502">
    <property type="entry name" value="N-ACETYLGALACTOSAMINE PERMEASE II COMPONENT-RELATED"/>
    <property type="match status" value="1"/>
</dbReference>
<dbReference type="GO" id="GO:0009401">
    <property type="term" value="P:phosphoenolpyruvate-dependent sugar phosphotransferase system"/>
    <property type="evidence" value="ECO:0007669"/>
    <property type="project" value="UniProtKB-KW"/>
</dbReference>
<feature type="transmembrane region" description="Helical" evidence="9">
    <location>
        <begin position="94"/>
        <end position="117"/>
    </location>
</feature>
<keyword evidence="4" id="KW-0762">Sugar transport</keyword>
<dbReference type="EMBL" id="FUZT01000011">
    <property type="protein sequence ID" value="SKC84510.1"/>
    <property type="molecule type" value="Genomic_DNA"/>
</dbReference>
<evidence type="ECO:0000256" key="7">
    <source>
        <dbReference type="ARBA" id="ARBA00022989"/>
    </source>
</evidence>
<proteinExistence type="predicted"/>
<evidence type="ECO:0000256" key="8">
    <source>
        <dbReference type="ARBA" id="ARBA00023136"/>
    </source>
</evidence>
<accession>A0A1T5M8D9</accession>
<feature type="transmembrane region" description="Helical" evidence="9">
    <location>
        <begin position="166"/>
        <end position="193"/>
    </location>
</feature>
<dbReference type="GO" id="GO:0005886">
    <property type="term" value="C:plasma membrane"/>
    <property type="evidence" value="ECO:0007669"/>
    <property type="project" value="UniProtKB-SubCell"/>
</dbReference>
<feature type="transmembrane region" description="Helical" evidence="9">
    <location>
        <begin position="70"/>
        <end position="88"/>
    </location>
</feature>
<evidence type="ECO:0000256" key="4">
    <source>
        <dbReference type="ARBA" id="ARBA00022597"/>
    </source>
</evidence>
<name>A0A1T5M8D9_9FIRM</name>
<sequence>MIQAILVGLIAFFAYMGDALGYSQYDRPLCTGLLVGIALGDVQQGLLVGASLELVYMGTLTIGGAFPPDIYTGGILGTAFAITTGSGIEGAVALSLPIATLALLVKQFIYTFVRGYFVHKADQYAEDGNDKGVARMHVLSTFAYSIPMAILVGVCFYAGGPTIKSLLGIIPGFIMNGLSAAASMLPALGFAMLVKLIISKELAPYFFLGFLAASYLKIPVLGIACIGIFIALLIVNNKQVAVAGKGDNDDDF</sequence>